<dbReference type="EMBL" id="LIAE01006299">
    <property type="protein sequence ID" value="PAV91696.1"/>
    <property type="molecule type" value="Genomic_DNA"/>
</dbReference>
<dbReference type="SUPFAM" id="SSF52833">
    <property type="entry name" value="Thioredoxin-like"/>
    <property type="match status" value="1"/>
</dbReference>
<evidence type="ECO:0000256" key="1">
    <source>
        <dbReference type="SAM" id="MobiDB-lite"/>
    </source>
</evidence>
<feature type="region of interest" description="Disordered" evidence="1">
    <location>
        <begin position="713"/>
        <end position="750"/>
    </location>
</feature>
<dbReference type="GO" id="GO:0060271">
    <property type="term" value="P:cilium assembly"/>
    <property type="evidence" value="ECO:0007669"/>
    <property type="project" value="TreeGrafter"/>
</dbReference>
<protein>
    <recommendedName>
        <fullName evidence="5">Thioredoxin domain-containing protein</fullName>
    </recommendedName>
</protein>
<dbReference type="AlphaFoldDB" id="A0A2A2LZP3"/>
<evidence type="ECO:0000313" key="3">
    <source>
        <dbReference type="EMBL" id="PAV91696.1"/>
    </source>
</evidence>
<dbReference type="PANTHER" id="PTHR14684">
    <property type="entry name" value="THIOREDOXIN DOMAIN-CONTAINING PROTEIN 15"/>
    <property type="match status" value="1"/>
</dbReference>
<dbReference type="InterPro" id="IPR042418">
    <property type="entry name" value="TXNDC15"/>
</dbReference>
<reference evidence="3 4" key="1">
    <citation type="journal article" date="2017" name="Curr. Biol.">
        <title>Genome architecture and evolution of a unichromosomal asexual nematode.</title>
        <authorList>
            <person name="Fradin H."/>
            <person name="Zegar C."/>
            <person name="Gutwein M."/>
            <person name="Lucas J."/>
            <person name="Kovtun M."/>
            <person name="Corcoran D."/>
            <person name="Baugh L.R."/>
            <person name="Kiontke K."/>
            <person name="Gunsalus K."/>
            <person name="Fitch D.H."/>
            <person name="Piano F."/>
        </authorList>
    </citation>
    <scope>NUCLEOTIDE SEQUENCE [LARGE SCALE GENOMIC DNA]</scope>
    <source>
        <strain evidence="3">PF1309</strain>
    </source>
</reference>
<feature type="compositionally biased region" description="Polar residues" evidence="1">
    <location>
        <begin position="719"/>
        <end position="734"/>
    </location>
</feature>
<comment type="caution">
    <text evidence="3">The sequence shown here is derived from an EMBL/GenBank/DDBJ whole genome shotgun (WGS) entry which is preliminary data.</text>
</comment>
<sequence length="750" mass="87435">MAPFQISETTPLRFVAPSVADWNAANISATVKEFWNSEWSKAEYEDSCSRDRKFDFEIFPIIPVYYWPDERITLPCKMCFLAHTFNGKMKRWGYAKNVSTFLTDLRGKVSRGEDWITVAGKVPNYALPRYRGFDNYVFTGTNEFIDLDDGRGKNQRLGERLIQKDGKLTIFRADGATAGVYFCYDDDSRSATQLLYVLSMMAPPTWIEIDSYSKKSHYTDGCGNKKAIFPNLNWRFHWLPVARLDPRPGCSAHGEQTFCDNQWIWKNEAKSKTRFFNDKCNYEHCRLDLGNNLQLELRWDDWSSCENGEYSRRREGHCYLTRALGKRIVRDASKDQGLQLEKLNDVFDQKPFEEQGIRIHSSLFYNSVKRQLYLEYCYHPDIMNSGSDPVEFHEAWLDILEKMGLNPRNSATDEKLENPFQACVRYMYEGGRHYFVGTFATEVDMTKWLVLILASFIFQAASENVSSPVNSTECPKISTKERFRYRLLKECPPDFDPICDNDSYYWPYGMQLYRCSIPLPSVPSPNHVTVLNTSSLLALLKHRDAYGRSWCMLAFFFENNCPFSAQLAEQLNELPKHSDILRVVAVNSYEFKRMSMRYGIAGTPTTILWLDGMGVFKIDGFPSKNKSLLDLVRARTDLSLYKNETRWREIEEEGSYPVFTVSMENYEYYEFLYFIISLGICVCSLFYILRNRIVQMDLVQKILVQLRPPVAEPRHDRNTQQFPPNPAQNIQPLLQENQENYEIQENQPQE</sequence>
<keyword evidence="2" id="KW-1133">Transmembrane helix</keyword>
<keyword evidence="2" id="KW-0812">Transmembrane</keyword>
<proteinExistence type="predicted"/>
<gene>
    <name evidence="3" type="ORF">WR25_23161</name>
</gene>
<keyword evidence="2" id="KW-0472">Membrane</keyword>
<evidence type="ECO:0000256" key="2">
    <source>
        <dbReference type="SAM" id="Phobius"/>
    </source>
</evidence>
<dbReference type="InterPro" id="IPR036249">
    <property type="entry name" value="Thioredoxin-like_sf"/>
</dbReference>
<dbReference type="OrthoDB" id="5856915at2759"/>
<name>A0A2A2LZP3_9BILA</name>
<keyword evidence="4" id="KW-1185">Reference proteome</keyword>
<feature type="transmembrane region" description="Helical" evidence="2">
    <location>
        <begin position="671"/>
        <end position="689"/>
    </location>
</feature>
<dbReference type="GO" id="GO:0005929">
    <property type="term" value="C:cilium"/>
    <property type="evidence" value="ECO:0007669"/>
    <property type="project" value="TreeGrafter"/>
</dbReference>
<dbReference type="STRING" id="2018661.A0A2A2LZP3"/>
<feature type="compositionally biased region" description="Low complexity" evidence="1">
    <location>
        <begin position="735"/>
        <end position="750"/>
    </location>
</feature>
<accession>A0A2A2LZP3</accession>
<organism evidence="3 4">
    <name type="scientific">Diploscapter pachys</name>
    <dbReference type="NCBI Taxonomy" id="2018661"/>
    <lineage>
        <taxon>Eukaryota</taxon>
        <taxon>Metazoa</taxon>
        <taxon>Ecdysozoa</taxon>
        <taxon>Nematoda</taxon>
        <taxon>Chromadorea</taxon>
        <taxon>Rhabditida</taxon>
        <taxon>Rhabditina</taxon>
        <taxon>Rhabditomorpha</taxon>
        <taxon>Rhabditoidea</taxon>
        <taxon>Rhabditidae</taxon>
        <taxon>Diploscapter</taxon>
    </lineage>
</organism>
<dbReference type="PANTHER" id="PTHR14684:SF2">
    <property type="entry name" value="THIOREDOXIN DOMAIN-CONTAINING PROTEIN 15"/>
    <property type="match status" value="1"/>
</dbReference>
<dbReference type="Proteomes" id="UP000218231">
    <property type="component" value="Unassembled WGS sequence"/>
</dbReference>
<dbReference type="Gene3D" id="3.40.30.10">
    <property type="entry name" value="Glutaredoxin"/>
    <property type="match status" value="1"/>
</dbReference>
<evidence type="ECO:0008006" key="5">
    <source>
        <dbReference type="Google" id="ProtNLM"/>
    </source>
</evidence>
<evidence type="ECO:0000313" key="4">
    <source>
        <dbReference type="Proteomes" id="UP000218231"/>
    </source>
</evidence>